<name>A0A840YM67_9PROT</name>
<feature type="region of interest" description="Disordered" evidence="1">
    <location>
        <begin position="1"/>
        <end position="24"/>
    </location>
</feature>
<protein>
    <submittedName>
        <fullName evidence="2">Uncharacterized protein</fullName>
    </submittedName>
</protein>
<sequence>MPSQEGETSAAAEPGEASAHPWQPTPVPVDWLWNTLEVGGPAERVEAFRAAAAGPGVVPWVLDLAALEEEFLLPMAGPQDGVRAISLSGAKVLARRLRDAAAANHQAALARIGSDRSCPFDLHRLLPVPPGILALGPEEEESKRWLRTHYWGVTRPLRHVEVLPSTLDGRRKRMGQLRVGFWSADWSPWQAVARLRRAWPDLSFDLRPHYPGSQQQVDEERPTPAPERKGRKRRAGAGAHRGG</sequence>
<organism evidence="2 3">
    <name type="scientific">Muricoccus pecuniae</name>
    <dbReference type="NCBI Taxonomy" id="693023"/>
    <lineage>
        <taxon>Bacteria</taxon>
        <taxon>Pseudomonadati</taxon>
        <taxon>Pseudomonadota</taxon>
        <taxon>Alphaproteobacteria</taxon>
        <taxon>Acetobacterales</taxon>
        <taxon>Roseomonadaceae</taxon>
        <taxon>Muricoccus</taxon>
    </lineage>
</organism>
<gene>
    <name evidence="2" type="ORF">FHS87_004101</name>
</gene>
<accession>A0A840YM67</accession>
<evidence type="ECO:0000256" key="1">
    <source>
        <dbReference type="SAM" id="MobiDB-lite"/>
    </source>
</evidence>
<dbReference type="RefSeq" id="WP_184521141.1">
    <property type="nucleotide sequence ID" value="NZ_JACIJD010000027.1"/>
</dbReference>
<dbReference type="AlphaFoldDB" id="A0A840YM67"/>
<dbReference type="Proteomes" id="UP000580654">
    <property type="component" value="Unassembled WGS sequence"/>
</dbReference>
<keyword evidence="3" id="KW-1185">Reference proteome</keyword>
<feature type="region of interest" description="Disordered" evidence="1">
    <location>
        <begin position="209"/>
        <end position="243"/>
    </location>
</feature>
<dbReference type="EMBL" id="JACIJD010000027">
    <property type="protein sequence ID" value="MBB5696033.1"/>
    <property type="molecule type" value="Genomic_DNA"/>
</dbReference>
<evidence type="ECO:0000313" key="3">
    <source>
        <dbReference type="Proteomes" id="UP000580654"/>
    </source>
</evidence>
<comment type="caution">
    <text evidence="2">The sequence shown here is derived from an EMBL/GenBank/DDBJ whole genome shotgun (WGS) entry which is preliminary data.</text>
</comment>
<feature type="compositionally biased region" description="Basic and acidic residues" evidence="1">
    <location>
        <begin position="218"/>
        <end position="228"/>
    </location>
</feature>
<evidence type="ECO:0000313" key="2">
    <source>
        <dbReference type="EMBL" id="MBB5696033.1"/>
    </source>
</evidence>
<reference evidence="2 3" key="1">
    <citation type="submission" date="2020-08" db="EMBL/GenBank/DDBJ databases">
        <title>Genomic Encyclopedia of Type Strains, Phase IV (KMG-IV): sequencing the most valuable type-strain genomes for metagenomic binning, comparative biology and taxonomic classification.</title>
        <authorList>
            <person name="Goeker M."/>
        </authorList>
    </citation>
    <scope>NUCLEOTIDE SEQUENCE [LARGE SCALE GENOMIC DNA]</scope>
    <source>
        <strain evidence="2 3">DSM 25622</strain>
    </source>
</reference>
<proteinExistence type="predicted"/>